<dbReference type="AlphaFoldDB" id="A0A4V4JYB5"/>
<reference evidence="9 10" key="1">
    <citation type="submission" date="2018-10" db="EMBL/GenBank/DDBJ databases">
        <title>Fifty Aureobasidium pullulans genomes reveal a recombining polyextremotolerant generalist.</title>
        <authorList>
            <person name="Gostincar C."/>
            <person name="Turk M."/>
            <person name="Zajc J."/>
            <person name="Gunde-Cimerman N."/>
        </authorList>
    </citation>
    <scope>NUCLEOTIDE SEQUENCE [LARGE SCALE GENOMIC DNA]</scope>
    <source>
        <strain evidence="9 10">EXF-6604</strain>
    </source>
</reference>
<evidence type="ECO:0000256" key="3">
    <source>
        <dbReference type="ARBA" id="ARBA00012083"/>
    </source>
</evidence>
<accession>A0A4V4JYB5</accession>
<comment type="caution">
    <text evidence="9">The sequence shown here is derived from an EMBL/GenBank/DDBJ whole genome shotgun (WGS) entry which is preliminary data.</text>
</comment>
<comment type="catalytic activity">
    <reaction evidence="1">
        <text>alpha-D-glucose 6-phosphate = beta-D-glucose 6-phosphate</text>
        <dbReference type="Rhea" id="RHEA:16249"/>
        <dbReference type="ChEBI" id="CHEBI:58225"/>
        <dbReference type="ChEBI" id="CHEBI:58247"/>
        <dbReference type="EC" id="5.1.3.15"/>
    </reaction>
</comment>
<dbReference type="GO" id="GO:0030246">
    <property type="term" value="F:carbohydrate binding"/>
    <property type="evidence" value="ECO:0007669"/>
    <property type="project" value="UniProtKB-UniRule"/>
</dbReference>
<dbReference type="InterPro" id="IPR008183">
    <property type="entry name" value="Aldose_1/G6P_1-epimerase"/>
</dbReference>
<dbReference type="PIRSF" id="PIRSF016020">
    <property type="entry name" value="PHexose_mutarotase"/>
    <property type="match status" value="1"/>
</dbReference>
<dbReference type="EC" id="5.1.3.15" evidence="3 5"/>
<feature type="binding site" evidence="7">
    <location>
        <position position="69"/>
    </location>
    <ligand>
        <name>substrate</name>
    </ligand>
</feature>
<evidence type="ECO:0000313" key="9">
    <source>
        <dbReference type="EMBL" id="THY36223.1"/>
    </source>
</evidence>
<feature type="region of interest" description="Disordered" evidence="8">
    <location>
        <begin position="1"/>
        <end position="28"/>
    </location>
</feature>
<dbReference type="GO" id="GO:0005975">
    <property type="term" value="P:carbohydrate metabolic process"/>
    <property type="evidence" value="ECO:0007669"/>
    <property type="project" value="InterPro"/>
</dbReference>
<evidence type="ECO:0000256" key="6">
    <source>
        <dbReference type="PIRSR" id="PIRSR016020-1"/>
    </source>
</evidence>
<dbReference type="InterPro" id="IPR011013">
    <property type="entry name" value="Gal_mutarotase_sf_dom"/>
</dbReference>
<evidence type="ECO:0000256" key="5">
    <source>
        <dbReference type="PIRNR" id="PIRNR016020"/>
    </source>
</evidence>
<keyword evidence="4 5" id="KW-0413">Isomerase</keyword>
<evidence type="ECO:0000256" key="4">
    <source>
        <dbReference type="ARBA" id="ARBA00023235"/>
    </source>
</evidence>
<comment type="function">
    <text evidence="5">Catalyzes the interconversion between the alpha and beta anomers from at least three hexose 6-phosphate sugars (Glc6P, Gal6P, and Man6P).</text>
</comment>
<feature type="binding site" evidence="7">
    <location>
        <position position="93"/>
    </location>
    <ligand>
        <name>substrate</name>
    </ligand>
</feature>
<feature type="active site" evidence="6">
    <location>
        <position position="180"/>
    </location>
</feature>
<feature type="binding site" evidence="7">
    <location>
        <position position="98"/>
    </location>
    <ligand>
        <name>substrate</name>
    </ligand>
</feature>
<dbReference type="GO" id="GO:0047938">
    <property type="term" value="F:glucose-6-phosphate 1-epimerase activity"/>
    <property type="evidence" value="ECO:0007669"/>
    <property type="project" value="UniProtKB-UniRule"/>
</dbReference>
<dbReference type="Gene3D" id="2.70.98.10">
    <property type="match status" value="1"/>
</dbReference>
<dbReference type="Proteomes" id="UP000306584">
    <property type="component" value="Unassembled WGS sequence"/>
</dbReference>
<dbReference type="SUPFAM" id="SSF74650">
    <property type="entry name" value="Galactose mutarotase-like"/>
    <property type="match status" value="1"/>
</dbReference>
<dbReference type="Pfam" id="PF01263">
    <property type="entry name" value="Aldose_epim"/>
    <property type="match status" value="1"/>
</dbReference>
<feature type="active site" evidence="6">
    <location>
        <position position="304"/>
    </location>
</feature>
<comment type="similarity">
    <text evidence="2 5">Belongs to the glucose-6-phosphate 1-epimerase family.</text>
</comment>
<evidence type="ECO:0000256" key="1">
    <source>
        <dbReference type="ARBA" id="ARBA00001096"/>
    </source>
</evidence>
<dbReference type="InterPro" id="IPR025532">
    <property type="entry name" value="G6P_1-epimerase"/>
</dbReference>
<evidence type="ECO:0000313" key="10">
    <source>
        <dbReference type="Proteomes" id="UP000306584"/>
    </source>
</evidence>
<gene>
    <name evidence="9" type="ORF">D6D01_00612</name>
</gene>
<evidence type="ECO:0000256" key="7">
    <source>
        <dbReference type="PIRSR" id="PIRSR016020-2"/>
    </source>
</evidence>
<dbReference type="CDD" id="cd09020">
    <property type="entry name" value="D-hex-6-P-epi_like"/>
    <property type="match status" value="1"/>
</dbReference>
<dbReference type="PANTHER" id="PTHR11122">
    <property type="entry name" value="APOSPORY-ASSOCIATED PROTEIN C-RELATED"/>
    <property type="match status" value="1"/>
</dbReference>
<dbReference type="InterPro" id="IPR014718">
    <property type="entry name" value="GH-type_carb-bd"/>
</dbReference>
<feature type="compositionally biased region" description="Polar residues" evidence="8">
    <location>
        <begin position="1"/>
        <end position="17"/>
    </location>
</feature>
<organism evidence="9 10">
    <name type="scientific">Aureobasidium pullulans</name>
    <name type="common">Black yeast</name>
    <name type="synonym">Pullularia pullulans</name>
    <dbReference type="NCBI Taxonomy" id="5580"/>
    <lineage>
        <taxon>Eukaryota</taxon>
        <taxon>Fungi</taxon>
        <taxon>Dikarya</taxon>
        <taxon>Ascomycota</taxon>
        <taxon>Pezizomycotina</taxon>
        <taxon>Dothideomycetes</taxon>
        <taxon>Dothideomycetidae</taxon>
        <taxon>Dothideales</taxon>
        <taxon>Saccotheciaceae</taxon>
        <taxon>Aureobasidium</taxon>
    </lineage>
</organism>
<dbReference type="GO" id="GO:0005737">
    <property type="term" value="C:cytoplasm"/>
    <property type="evidence" value="ECO:0007669"/>
    <property type="project" value="TreeGrafter"/>
</dbReference>
<evidence type="ECO:0000256" key="2">
    <source>
        <dbReference type="ARBA" id="ARBA00005866"/>
    </source>
</evidence>
<dbReference type="PANTHER" id="PTHR11122:SF13">
    <property type="entry name" value="GLUCOSE-6-PHOSPHATE 1-EPIMERASE"/>
    <property type="match status" value="1"/>
</dbReference>
<proteinExistence type="inferred from homology"/>
<evidence type="ECO:0000256" key="8">
    <source>
        <dbReference type="SAM" id="MobiDB-lite"/>
    </source>
</evidence>
<dbReference type="EMBL" id="QZBD01000009">
    <property type="protein sequence ID" value="THY36223.1"/>
    <property type="molecule type" value="Genomic_DNA"/>
</dbReference>
<sequence>MIPSALSPSTTGPQPRVNSDGKKVTASLPSGDSVEVMLYGATVISWKNNGKENMWLSSNANLEGKKAIRGGVPVVFPNFGPAPKNHATSSLPQHGFARISSWEYLGTTSSESGNQGKGSDDSIRLDFGLTPNNLSDDMKKAWPYDFSLQYSVTLSKDGLQTMLNVRNEGDKPFDFQTLFHTYFAVPVCIRFPILLLRHRANTFSQDISKVKVTGLSGIRYIDKILNATEHDSKGNELRFEGTVDRVYKSFTQDTTSILVDDKPRLDVIRDNMQDTVIWNPWKEGAEAIADFEPKDGYKNMVCVEAGAVNGWITLEAQDGFEAGQILKSYL</sequence>
<protein>
    <recommendedName>
        <fullName evidence="3 5">Glucose-6-phosphate 1-epimerase</fullName>
        <ecNumber evidence="3 5">5.1.3.15</ecNumber>
    </recommendedName>
</protein>
<name>A0A4V4JYB5_AURPU</name>